<comment type="caution">
    <text evidence="2">The sequence shown here is derived from an EMBL/GenBank/DDBJ whole genome shotgun (WGS) entry which is preliminary data.</text>
</comment>
<dbReference type="InterPro" id="IPR028098">
    <property type="entry name" value="Glyco_trans_4-like_N"/>
</dbReference>
<dbReference type="SUPFAM" id="SSF53756">
    <property type="entry name" value="UDP-Glycosyltransferase/glycogen phosphorylase"/>
    <property type="match status" value="1"/>
</dbReference>
<dbReference type="Proteomes" id="UP001041814">
    <property type="component" value="Unassembled WGS sequence"/>
</dbReference>
<dbReference type="InterPro" id="IPR050194">
    <property type="entry name" value="Glycosyltransferase_grp1"/>
</dbReference>
<accession>A0ABS1DRD6</accession>
<evidence type="ECO:0000259" key="1">
    <source>
        <dbReference type="Pfam" id="PF13439"/>
    </source>
</evidence>
<evidence type="ECO:0000313" key="3">
    <source>
        <dbReference type="Proteomes" id="UP001041814"/>
    </source>
</evidence>
<keyword evidence="3" id="KW-1185">Reference proteome</keyword>
<reference evidence="2" key="1">
    <citation type="submission" date="2017-08" db="EMBL/GenBank/DDBJ databases">
        <authorList>
            <person name="Imhoff J.F."/>
            <person name="Rahn T."/>
            <person name="Kuenzel S."/>
            <person name="Neulinger S.C."/>
        </authorList>
    </citation>
    <scope>NUCLEOTIDE SEQUENCE</scope>
    <source>
        <strain evidence="2">IM 151</strain>
    </source>
</reference>
<evidence type="ECO:0000313" key="2">
    <source>
        <dbReference type="EMBL" id="MBK1711362.1"/>
    </source>
</evidence>
<dbReference type="Pfam" id="PF13692">
    <property type="entry name" value="Glyco_trans_1_4"/>
    <property type="match status" value="1"/>
</dbReference>
<proteinExistence type="predicted"/>
<dbReference type="RefSeq" id="WP_200377580.1">
    <property type="nucleotide sequence ID" value="NZ_NRRU01000002.1"/>
</dbReference>
<dbReference type="Pfam" id="PF13439">
    <property type="entry name" value="Glyco_transf_4"/>
    <property type="match status" value="1"/>
</dbReference>
<organism evidence="2 3">
    <name type="scientific">Rubrivivax gelatinosus</name>
    <name type="common">Rhodocyclus gelatinosus</name>
    <name type="synonym">Rhodopseudomonas gelatinosa</name>
    <dbReference type="NCBI Taxonomy" id="28068"/>
    <lineage>
        <taxon>Bacteria</taxon>
        <taxon>Pseudomonadati</taxon>
        <taxon>Pseudomonadota</taxon>
        <taxon>Betaproteobacteria</taxon>
        <taxon>Burkholderiales</taxon>
        <taxon>Sphaerotilaceae</taxon>
        <taxon>Rubrivivax</taxon>
    </lineage>
</organism>
<reference evidence="2" key="2">
    <citation type="journal article" date="2020" name="Microorganisms">
        <title>Osmotic Adaptation and Compatible Solute Biosynthesis of Phototrophic Bacteria as Revealed from Genome Analyses.</title>
        <authorList>
            <person name="Imhoff J.F."/>
            <person name="Rahn T."/>
            <person name="Kunzel S."/>
            <person name="Keller A."/>
            <person name="Neulinger S.C."/>
        </authorList>
    </citation>
    <scope>NUCLEOTIDE SEQUENCE</scope>
    <source>
        <strain evidence="2">IM 151</strain>
    </source>
</reference>
<sequence length="398" mass="42289">MQTLASTDRRGRPHLLDASMFRTAEGGGGVHRVLGAKREGLLERGWRHSVLAPGATGADEIDCGGVPIPASGGYRFVLRRRHAARLIEAAEPDIVEAADPYVLGWAVLDATARLNVPSVAFCHSDLPTLMARLVGGPAATARGRWAESHAAHYLCRLYSRFDLVLAPSRAMTQRLHALGISHAQHQPLGVDCAAFTPAANSPRWRERLAAGLGLAPATRLLVYTGRFAPEKNLDLLADAVRRLGPGHALVAMGSGPRPPQGAHVRLLPASSDTRRIARLLASADAFVHAGDQETFGLSALEAMACGTPVVVHAAGGLGELATGVGLTVPSLRVEVWAEALRAALDHGASPLAWAGMARARAHDWSLVLEQLTARYRLAIREHQRARGHGVLFAPPQPS</sequence>
<feature type="domain" description="Glycosyltransferase subfamily 4-like N-terminal" evidence="1">
    <location>
        <begin position="28"/>
        <end position="192"/>
    </location>
</feature>
<dbReference type="Gene3D" id="3.40.50.2000">
    <property type="entry name" value="Glycogen Phosphorylase B"/>
    <property type="match status" value="2"/>
</dbReference>
<dbReference type="EMBL" id="NRRU01000002">
    <property type="protein sequence ID" value="MBK1711362.1"/>
    <property type="molecule type" value="Genomic_DNA"/>
</dbReference>
<dbReference type="PANTHER" id="PTHR45947:SF3">
    <property type="entry name" value="SULFOQUINOVOSYL TRANSFERASE SQD2"/>
    <property type="match status" value="1"/>
</dbReference>
<protein>
    <recommendedName>
        <fullName evidence="1">Glycosyltransferase subfamily 4-like N-terminal domain-containing protein</fullName>
    </recommendedName>
</protein>
<gene>
    <name evidence="2" type="ORF">CKO43_01040</name>
</gene>
<name>A0ABS1DRD6_RUBGE</name>
<dbReference type="PANTHER" id="PTHR45947">
    <property type="entry name" value="SULFOQUINOVOSYL TRANSFERASE SQD2"/>
    <property type="match status" value="1"/>
</dbReference>